<dbReference type="PANTHER" id="PTHR23070">
    <property type="entry name" value="BCS1 AAA-TYPE ATPASE"/>
    <property type="match status" value="1"/>
</dbReference>
<sequence>MELVDHAQGLLPTLAANVTDTISNGTDPDSSFSSPHGVMEGLLLFFGAQFPLMAIFVLFHDKFGSYLGIDLTIPFILCGFIWVTIKIMSYLYEAVEDLVKTHLMAKVSIDNSDALFLQLTEWLAWQPIMANSRSVTVETPYDRDWDEESALEAPHPEIAPDGAGITLNFSMQEARIPSRYTPAIGSTQNFWHNGTFFRLIRSQNTVGLRNKEIIVISCFGWSPEPVKKLLQHAKEEFYAKNDAKTTISRPKMYESKKFRWERVAVRLVRPLKTVVLDDSYKVRVLSDMHEYLHAATPRWYANRGIPLRRGYLFYGPPGTGKTSLSFALAGAFGLAIYIISLQDPKLTEEDLSFLFSKLPRRCIILLEDIDTAGLTRRPDSSSLEDGKPKDSEDSDKDGDVDIPPSKEGAAVADLAKALKKEFSKSADVSTPGKKKEGITLSGLLNAIDGVSSHEGRVLIMTTNKPDALDEALIRPGRVDLKIPFTNATRDQAKELFVRMYELDTKAAGLLPSSPPSSPPPSITAGSEILPANNTPQPLTIDELSHIAAEFSSKIPDNQIISSAEIQGFLLMRKKNPREAVEQVGEWVESLIKQKESRSKVSDGK</sequence>
<dbReference type="GO" id="GO:0016887">
    <property type="term" value="F:ATP hydrolysis activity"/>
    <property type="evidence" value="ECO:0007669"/>
    <property type="project" value="InterPro"/>
</dbReference>
<organism evidence="17 18">
    <name type="scientific">Bombardia bombarda</name>
    <dbReference type="NCBI Taxonomy" id="252184"/>
    <lineage>
        <taxon>Eukaryota</taxon>
        <taxon>Fungi</taxon>
        <taxon>Dikarya</taxon>
        <taxon>Ascomycota</taxon>
        <taxon>Pezizomycotina</taxon>
        <taxon>Sordariomycetes</taxon>
        <taxon>Sordariomycetidae</taxon>
        <taxon>Sordariales</taxon>
        <taxon>Lasiosphaeriaceae</taxon>
        <taxon>Bombardia</taxon>
    </lineage>
</organism>
<evidence type="ECO:0000256" key="1">
    <source>
        <dbReference type="ARBA" id="ARBA00004434"/>
    </source>
</evidence>
<keyword evidence="8 14" id="KW-1133">Transmembrane helix</keyword>
<proteinExistence type="inferred from homology"/>
<evidence type="ECO:0000256" key="8">
    <source>
        <dbReference type="ARBA" id="ARBA00022989"/>
    </source>
</evidence>
<evidence type="ECO:0000259" key="15">
    <source>
        <dbReference type="SMART" id="SM00382"/>
    </source>
</evidence>
<comment type="caution">
    <text evidence="17">The sequence shown here is derived from an EMBL/GenBank/DDBJ whole genome shotgun (WGS) entry which is preliminary data.</text>
</comment>
<dbReference type="Pfam" id="PF08740">
    <property type="entry name" value="BCS1_N"/>
    <property type="match status" value="1"/>
</dbReference>
<dbReference type="InterPro" id="IPR003593">
    <property type="entry name" value="AAA+_ATPase"/>
</dbReference>
<evidence type="ECO:0000256" key="11">
    <source>
        <dbReference type="ARBA" id="ARBA00048778"/>
    </source>
</evidence>
<keyword evidence="7 12" id="KW-0067">ATP-binding</keyword>
<evidence type="ECO:0000256" key="4">
    <source>
        <dbReference type="ARBA" id="ARBA00022741"/>
    </source>
</evidence>
<dbReference type="InterPro" id="IPR014851">
    <property type="entry name" value="BCS1_N"/>
</dbReference>
<evidence type="ECO:0000256" key="9">
    <source>
        <dbReference type="ARBA" id="ARBA00023128"/>
    </source>
</evidence>
<dbReference type="Pfam" id="PF00004">
    <property type="entry name" value="AAA"/>
    <property type="match status" value="2"/>
</dbReference>
<comment type="subcellular location">
    <subcellularLocation>
        <location evidence="1">Mitochondrion inner membrane</location>
        <topology evidence="1">Single-pass membrane protein</topology>
    </subcellularLocation>
</comment>
<dbReference type="InterPro" id="IPR003959">
    <property type="entry name" value="ATPase_AAA_core"/>
</dbReference>
<dbReference type="Proteomes" id="UP001174934">
    <property type="component" value="Unassembled WGS sequence"/>
</dbReference>
<dbReference type="InterPro" id="IPR027417">
    <property type="entry name" value="P-loop_NTPase"/>
</dbReference>
<keyword evidence="6" id="KW-0378">Hydrolase</keyword>
<comment type="similarity">
    <text evidence="2">Belongs to the AAA ATPase family. BCS1 subfamily.</text>
</comment>
<name>A0AA40CEE4_9PEZI</name>
<protein>
    <submittedName>
        <fullName evidence="17">BCS1 N terminal-domain-containing protein</fullName>
    </submittedName>
</protein>
<evidence type="ECO:0000313" key="18">
    <source>
        <dbReference type="Proteomes" id="UP001174934"/>
    </source>
</evidence>
<dbReference type="GO" id="GO:0005743">
    <property type="term" value="C:mitochondrial inner membrane"/>
    <property type="evidence" value="ECO:0007669"/>
    <property type="project" value="UniProtKB-SubCell"/>
</dbReference>
<reference evidence="17" key="1">
    <citation type="submission" date="2023-06" db="EMBL/GenBank/DDBJ databases">
        <title>Genome-scale phylogeny and comparative genomics of the fungal order Sordariales.</title>
        <authorList>
            <consortium name="Lawrence Berkeley National Laboratory"/>
            <person name="Hensen N."/>
            <person name="Bonometti L."/>
            <person name="Westerberg I."/>
            <person name="Brannstrom I.O."/>
            <person name="Guillou S."/>
            <person name="Cros-Aarteil S."/>
            <person name="Calhoun S."/>
            <person name="Haridas S."/>
            <person name="Kuo A."/>
            <person name="Mondo S."/>
            <person name="Pangilinan J."/>
            <person name="Riley R."/>
            <person name="LaButti K."/>
            <person name="Andreopoulos B."/>
            <person name="Lipzen A."/>
            <person name="Chen C."/>
            <person name="Yanf M."/>
            <person name="Daum C."/>
            <person name="Ng V."/>
            <person name="Clum A."/>
            <person name="Steindorff A."/>
            <person name="Ohm R."/>
            <person name="Martin F."/>
            <person name="Silar P."/>
            <person name="Natvig D."/>
            <person name="Lalanne C."/>
            <person name="Gautier V."/>
            <person name="Ament-velasquez S.L."/>
            <person name="Kruys A."/>
            <person name="Hutchinson M.I."/>
            <person name="Powell A.J."/>
            <person name="Barry K."/>
            <person name="Miller A.N."/>
            <person name="Grigoriev I.V."/>
            <person name="Debuchy R."/>
            <person name="Gladieux P."/>
            <person name="Thoren M.H."/>
            <person name="Johannesson H."/>
        </authorList>
    </citation>
    <scope>NUCLEOTIDE SEQUENCE</scope>
    <source>
        <strain evidence="17">SMH3391-2</strain>
    </source>
</reference>
<keyword evidence="4 12" id="KW-0547">Nucleotide-binding</keyword>
<evidence type="ECO:0000313" key="17">
    <source>
        <dbReference type="EMBL" id="KAK0635225.1"/>
    </source>
</evidence>
<dbReference type="InterPro" id="IPR057495">
    <property type="entry name" value="AAA_lid_BCS1"/>
</dbReference>
<evidence type="ECO:0000256" key="2">
    <source>
        <dbReference type="ARBA" id="ARBA00007448"/>
    </source>
</evidence>
<keyword evidence="10 14" id="KW-0472">Membrane</keyword>
<dbReference type="InterPro" id="IPR050747">
    <property type="entry name" value="Mitochondrial_chaperone_BCS1"/>
</dbReference>
<evidence type="ECO:0000256" key="7">
    <source>
        <dbReference type="ARBA" id="ARBA00022840"/>
    </source>
</evidence>
<feature type="region of interest" description="Disordered" evidence="13">
    <location>
        <begin position="376"/>
        <end position="405"/>
    </location>
</feature>
<dbReference type="Pfam" id="PF25426">
    <property type="entry name" value="AAA_lid_BCS1"/>
    <property type="match status" value="1"/>
</dbReference>
<evidence type="ECO:0000256" key="14">
    <source>
        <dbReference type="SAM" id="Phobius"/>
    </source>
</evidence>
<evidence type="ECO:0000256" key="13">
    <source>
        <dbReference type="SAM" id="MobiDB-lite"/>
    </source>
</evidence>
<dbReference type="SUPFAM" id="SSF52540">
    <property type="entry name" value="P-loop containing nucleoside triphosphate hydrolases"/>
    <property type="match status" value="1"/>
</dbReference>
<dbReference type="Gene3D" id="3.40.50.300">
    <property type="entry name" value="P-loop containing nucleotide triphosphate hydrolases"/>
    <property type="match status" value="1"/>
</dbReference>
<accession>A0AA40CEE4</accession>
<evidence type="ECO:0000259" key="16">
    <source>
        <dbReference type="SMART" id="SM01024"/>
    </source>
</evidence>
<feature type="domain" description="AAA+ ATPase" evidence="15">
    <location>
        <begin position="307"/>
        <end position="488"/>
    </location>
</feature>
<dbReference type="InterPro" id="IPR003960">
    <property type="entry name" value="ATPase_AAA_CS"/>
</dbReference>
<dbReference type="EMBL" id="JAULSR010000001">
    <property type="protein sequence ID" value="KAK0635225.1"/>
    <property type="molecule type" value="Genomic_DNA"/>
</dbReference>
<keyword evidence="5" id="KW-0999">Mitochondrion inner membrane</keyword>
<keyword evidence="9" id="KW-0496">Mitochondrion</keyword>
<dbReference type="GO" id="GO:0005524">
    <property type="term" value="F:ATP binding"/>
    <property type="evidence" value="ECO:0007669"/>
    <property type="project" value="UniProtKB-KW"/>
</dbReference>
<dbReference type="SMART" id="SM00382">
    <property type="entry name" value="AAA"/>
    <property type="match status" value="1"/>
</dbReference>
<evidence type="ECO:0000256" key="6">
    <source>
        <dbReference type="ARBA" id="ARBA00022801"/>
    </source>
</evidence>
<gene>
    <name evidence="17" type="ORF">B0T17DRAFT_569466</name>
</gene>
<evidence type="ECO:0000256" key="10">
    <source>
        <dbReference type="ARBA" id="ARBA00023136"/>
    </source>
</evidence>
<evidence type="ECO:0000256" key="5">
    <source>
        <dbReference type="ARBA" id="ARBA00022792"/>
    </source>
</evidence>
<dbReference type="AlphaFoldDB" id="A0AA40CEE4"/>
<dbReference type="PROSITE" id="PS00674">
    <property type="entry name" value="AAA"/>
    <property type="match status" value="1"/>
</dbReference>
<feature type="compositionally biased region" description="Basic and acidic residues" evidence="13">
    <location>
        <begin position="376"/>
        <end position="391"/>
    </location>
</feature>
<feature type="domain" description="BCS1 N-terminal" evidence="16">
    <location>
        <begin position="76"/>
        <end position="274"/>
    </location>
</feature>
<feature type="transmembrane region" description="Helical" evidence="14">
    <location>
        <begin position="41"/>
        <end position="59"/>
    </location>
</feature>
<keyword evidence="18" id="KW-1185">Reference proteome</keyword>
<evidence type="ECO:0000256" key="3">
    <source>
        <dbReference type="ARBA" id="ARBA00022692"/>
    </source>
</evidence>
<dbReference type="SMART" id="SM01024">
    <property type="entry name" value="BCS1_N"/>
    <property type="match status" value="1"/>
</dbReference>
<evidence type="ECO:0000256" key="12">
    <source>
        <dbReference type="RuleBase" id="RU003651"/>
    </source>
</evidence>
<comment type="catalytic activity">
    <reaction evidence="11">
        <text>ATP + H2O = ADP + phosphate + H(+)</text>
        <dbReference type="Rhea" id="RHEA:13065"/>
        <dbReference type="ChEBI" id="CHEBI:15377"/>
        <dbReference type="ChEBI" id="CHEBI:15378"/>
        <dbReference type="ChEBI" id="CHEBI:30616"/>
        <dbReference type="ChEBI" id="CHEBI:43474"/>
        <dbReference type="ChEBI" id="CHEBI:456216"/>
    </reaction>
    <physiologicalReaction direction="left-to-right" evidence="11">
        <dbReference type="Rhea" id="RHEA:13066"/>
    </physiologicalReaction>
</comment>
<keyword evidence="3 14" id="KW-0812">Transmembrane</keyword>
<feature type="transmembrane region" description="Helical" evidence="14">
    <location>
        <begin position="71"/>
        <end position="92"/>
    </location>
</feature>